<proteinExistence type="predicted"/>
<protein>
    <submittedName>
        <fullName evidence="1">Uncharacterized protein</fullName>
    </submittedName>
</protein>
<sequence>MVNLISGRSTGALTASLAAPLQRYIHLRRSLREYVSARGARALSTLVADDKRRGKTIGRCARLQEDEDSLLENLLFRCTVYGLLHRLNYQLPSPTMPRSAQVLADVFASLTSIARSSGLSGGVPVAALARNNLNDM</sequence>
<keyword evidence="2" id="KW-1185">Reference proteome</keyword>
<gene>
    <name evidence="1" type="ORF">IPOD504_LOCUS1558</name>
</gene>
<accession>A0ABN8HT10</accession>
<dbReference type="EMBL" id="OW152823">
    <property type="protein sequence ID" value="CAH2039208.1"/>
    <property type="molecule type" value="Genomic_DNA"/>
</dbReference>
<organism evidence="1 2">
    <name type="scientific">Iphiclides podalirius</name>
    <name type="common">scarce swallowtail</name>
    <dbReference type="NCBI Taxonomy" id="110791"/>
    <lineage>
        <taxon>Eukaryota</taxon>
        <taxon>Metazoa</taxon>
        <taxon>Ecdysozoa</taxon>
        <taxon>Arthropoda</taxon>
        <taxon>Hexapoda</taxon>
        <taxon>Insecta</taxon>
        <taxon>Pterygota</taxon>
        <taxon>Neoptera</taxon>
        <taxon>Endopterygota</taxon>
        <taxon>Lepidoptera</taxon>
        <taxon>Glossata</taxon>
        <taxon>Ditrysia</taxon>
        <taxon>Papilionoidea</taxon>
        <taxon>Papilionidae</taxon>
        <taxon>Papilioninae</taxon>
        <taxon>Iphiclides</taxon>
    </lineage>
</organism>
<feature type="non-terminal residue" evidence="1">
    <location>
        <position position="1"/>
    </location>
</feature>
<dbReference type="Proteomes" id="UP000837857">
    <property type="component" value="Chromosome 11"/>
</dbReference>
<evidence type="ECO:0000313" key="1">
    <source>
        <dbReference type="EMBL" id="CAH2039208.1"/>
    </source>
</evidence>
<name>A0ABN8HT10_9NEOP</name>
<reference evidence="1" key="1">
    <citation type="submission" date="2022-03" db="EMBL/GenBank/DDBJ databases">
        <authorList>
            <person name="Martin H S."/>
        </authorList>
    </citation>
    <scope>NUCLEOTIDE SEQUENCE</scope>
</reference>
<evidence type="ECO:0000313" key="2">
    <source>
        <dbReference type="Proteomes" id="UP000837857"/>
    </source>
</evidence>